<proteinExistence type="predicted"/>
<dbReference type="Proteomes" id="UP000197058">
    <property type="component" value="Chromosome"/>
</dbReference>
<dbReference type="InterPro" id="IPR036249">
    <property type="entry name" value="Thioredoxin-like_sf"/>
</dbReference>
<evidence type="ECO:0000313" key="2">
    <source>
        <dbReference type="Proteomes" id="UP000197058"/>
    </source>
</evidence>
<name>A0AAI8DI26_MAMSC</name>
<accession>A0AAI8DI26</accession>
<dbReference type="Pfam" id="PF05768">
    <property type="entry name" value="Glrx-like"/>
    <property type="match status" value="1"/>
</dbReference>
<organism evidence="1 2">
    <name type="scientific">Mammaliicoccus sciuri</name>
    <name type="common">Staphylococcus sciuri</name>
    <dbReference type="NCBI Taxonomy" id="1296"/>
    <lineage>
        <taxon>Bacteria</taxon>
        <taxon>Bacillati</taxon>
        <taxon>Bacillota</taxon>
        <taxon>Bacilli</taxon>
        <taxon>Bacillales</taxon>
        <taxon>Staphylococcaceae</taxon>
        <taxon>Mammaliicoccus</taxon>
    </lineage>
</organism>
<dbReference type="AlphaFoldDB" id="A0AAI8DI26"/>
<dbReference type="KEGG" id="sscu:CEP64_09555"/>
<dbReference type="Gene3D" id="3.40.30.10">
    <property type="entry name" value="Glutaredoxin"/>
    <property type="match status" value="1"/>
</dbReference>
<protein>
    <submittedName>
        <fullName evidence="1">Glutaredoxin family protein</fullName>
    </submittedName>
</protein>
<dbReference type="SUPFAM" id="SSF52833">
    <property type="entry name" value="Thioredoxin-like"/>
    <property type="match status" value="1"/>
</dbReference>
<dbReference type="EMBL" id="CP022046">
    <property type="protein sequence ID" value="ASE34826.1"/>
    <property type="molecule type" value="Genomic_DNA"/>
</dbReference>
<dbReference type="InterPro" id="IPR008554">
    <property type="entry name" value="Glutaredoxin-like"/>
</dbReference>
<gene>
    <name evidence="1" type="ORF">CEP64_09555</name>
</gene>
<reference evidence="2" key="1">
    <citation type="submission" date="2017-06" db="EMBL/GenBank/DDBJ databases">
        <title>FDA dAtabase for Regulatory Grade micrObial Sequences (FDA-ARGOS): Supporting development and validation of Infectious Disease Dx tests.</title>
        <authorList>
            <person name="Goldberg B."/>
            <person name="Campos J."/>
            <person name="Tallon L."/>
            <person name="Sadzewicz L."/>
            <person name="Sengamalay N."/>
            <person name="Ott S."/>
            <person name="Godinez A."/>
            <person name="Nagaraj S."/>
            <person name="Vavikolanu K."/>
            <person name="Nadendla S."/>
            <person name="George J."/>
            <person name="Geyer C."/>
            <person name="Sichtig H."/>
        </authorList>
    </citation>
    <scope>NUCLEOTIDE SEQUENCE [LARGE SCALE GENOMIC DNA]</scope>
    <source>
        <strain evidence="2">FDAARGOS_285</strain>
    </source>
</reference>
<dbReference type="RefSeq" id="WP_058591605.1">
    <property type="nucleotide sequence ID" value="NZ_CP022046.2"/>
</dbReference>
<evidence type="ECO:0000313" key="1">
    <source>
        <dbReference type="EMBL" id="ASE34826.1"/>
    </source>
</evidence>
<sequence length="81" mass="9503">MAIKFYVGTNCGLCEDAKIQIEFFKESYEHEIKIDTINIEEDDTLLEKYMLRIPVVEYDGQVLQEGNIDFITLTEAYNQMK</sequence>